<keyword evidence="1" id="KW-1133">Transmembrane helix</keyword>
<accession>A0A1I1BZ67</accession>
<feature type="transmembrane region" description="Helical" evidence="1">
    <location>
        <begin position="56"/>
        <end position="83"/>
    </location>
</feature>
<feature type="transmembrane region" description="Helical" evidence="1">
    <location>
        <begin position="104"/>
        <end position="127"/>
    </location>
</feature>
<protein>
    <submittedName>
        <fullName evidence="2">Uncharacterized protein</fullName>
    </submittedName>
</protein>
<name>A0A1I1BZ67_9PSEU</name>
<dbReference type="EMBL" id="FOKG01000019">
    <property type="protein sequence ID" value="SFB55704.1"/>
    <property type="molecule type" value="Genomic_DNA"/>
</dbReference>
<dbReference type="Proteomes" id="UP000243799">
    <property type="component" value="Unassembled WGS sequence"/>
</dbReference>
<sequence>MRRRNRGRHLDYRAIPLVRVNRISTIAVPLGVGSLILSTVLAASAVYLALQRPPELSLLLTTACAHGALALSGVLFGIVAMFMRGTVSAGRIELAAANAVRRDLLVLWNLGILMACLGWLALGASAAQTPTPIVVPSTLFHTLLSATLVVYDGAVTVFAYRLLRS</sequence>
<dbReference type="AlphaFoldDB" id="A0A1I1BZ67"/>
<evidence type="ECO:0000256" key="1">
    <source>
        <dbReference type="SAM" id="Phobius"/>
    </source>
</evidence>
<evidence type="ECO:0000313" key="2">
    <source>
        <dbReference type="EMBL" id="SFB55704.1"/>
    </source>
</evidence>
<proteinExistence type="predicted"/>
<keyword evidence="1" id="KW-0812">Transmembrane</keyword>
<reference evidence="3" key="1">
    <citation type="submission" date="2016-10" db="EMBL/GenBank/DDBJ databases">
        <authorList>
            <person name="Varghese N."/>
            <person name="Submissions S."/>
        </authorList>
    </citation>
    <scope>NUCLEOTIDE SEQUENCE [LARGE SCALE GENOMIC DNA]</scope>
    <source>
        <strain evidence="3">CGMCC 4.3568</strain>
    </source>
</reference>
<keyword evidence="1" id="KW-0472">Membrane</keyword>
<organism evidence="2 3">
    <name type="scientific">Amycolatopsis marina</name>
    <dbReference type="NCBI Taxonomy" id="490629"/>
    <lineage>
        <taxon>Bacteria</taxon>
        <taxon>Bacillati</taxon>
        <taxon>Actinomycetota</taxon>
        <taxon>Actinomycetes</taxon>
        <taxon>Pseudonocardiales</taxon>
        <taxon>Pseudonocardiaceae</taxon>
        <taxon>Amycolatopsis</taxon>
    </lineage>
</organism>
<feature type="transmembrane region" description="Helical" evidence="1">
    <location>
        <begin position="139"/>
        <end position="163"/>
    </location>
</feature>
<gene>
    <name evidence="2" type="ORF">SAMN05216266_11941</name>
</gene>
<keyword evidence="3" id="KW-1185">Reference proteome</keyword>
<dbReference type="STRING" id="490629.SAMN05216266_11941"/>
<evidence type="ECO:0000313" key="3">
    <source>
        <dbReference type="Proteomes" id="UP000243799"/>
    </source>
</evidence>
<feature type="transmembrane region" description="Helical" evidence="1">
    <location>
        <begin position="26"/>
        <end position="50"/>
    </location>
</feature>